<dbReference type="CDD" id="cd13399">
    <property type="entry name" value="Slt35-like"/>
    <property type="match status" value="1"/>
</dbReference>
<dbReference type="GO" id="GO:0016757">
    <property type="term" value="F:glycosyltransferase activity"/>
    <property type="evidence" value="ECO:0007669"/>
    <property type="project" value="UniProtKB-KW"/>
</dbReference>
<keyword evidence="4" id="KW-0808">Transferase</keyword>
<gene>
    <name evidence="4" type="ORF">QDX21_07690</name>
</gene>
<evidence type="ECO:0000256" key="2">
    <source>
        <dbReference type="SAM" id="Phobius"/>
    </source>
</evidence>
<organism evidence="4 5">
    <name type="scientific">Auritidibacter ignavus</name>
    <dbReference type="NCBI Taxonomy" id="678932"/>
    <lineage>
        <taxon>Bacteria</taxon>
        <taxon>Bacillati</taxon>
        <taxon>Actinomycetota</taxon>
        <taxon>Actinomycetes</taxon>
        <taxon>Micrococcales</taxon>
        <taxon>Micrococcaceae</taxon>
        <taxon>Auritidibacter</taxon>
    </lineage>
</organism>
<protein>
    <submittedName>
        <fullName evidence="4">Lytic murein transglycosylase</fullName>
        <ecNumber evidence="4">2.4.-.-</ecNumber>
    </submittedName>
</protein>
<feature type="region of interest" description="Disordered" evidence="1">
    <location>
        <begin position="73"/>
        <end position="93"/>
    </location>
</feature>
<feature type="region of interest" description="Disordered" evidence="1">
    <location>
        <begin position="166"/>
        <end position="185"/>
    </location>
</feature>
<keyword evidence="4" id="KW-0328">Glycosyltransferase</keyword>
<keyword evidence="5" id="KW-1185">Reference proteome</keyword>
<dbReference type="EMBL" id="CP122566">
    <property type="protein sequence ID" value="WGH92213.1"/>
    <property type="molecule type" value="Genomic_DNA"/>
</dbReference>
<dbReference type="Proteomes" id="UP001224674">
    <property type="component" value="Chromosome"/>
</dbReference>
<dbReference type="SUPFAM" id="SSF53955">
    <property type="entry name" value="Lysozyme-like"/>
    <property type="match status" value="1"/>
</dbReference>
<accession>A0AAJ6AJU4</accession>
<dbReference type="RefSeq" id="WP_233487989.1">
    <property type="nucleotide sequence ID" value="NZ_CP122561.1"/>
</dbReference>
<dbReference type="PANTHER" id="PTHR30163">
    <property type="entry name" value="MEMBRANE-BOUND LYTIC MUREIN TRANSGLYCOSYLASE B"/>
    <property type="match status" value="1"/>
</dbReference>
<proteinExistence type="predicted"/>
<sequence>MASSQRSTTVRDLLFGSLAVLILLIIVAFGILAFRPDWATKLGIGPTTGQDRVAEMTDADKAQASATIAPMAAVDAPGAESTARDATQTPDKIDPDWLHAVSEATGIPPRALSAYASADRRVREEQQCAVGWNTLAGIGWIESQHGTLQGGSVADDGRVTPKIYGVPLDGTGHTAHVPDTDGGELDQNEVYDRAVGPMQFIPETWARWGADGSGDGVADPHQIDDAAYTAARYLCHSRAGLEGSQEWIAAIRSYNNSVHYQADVAATAERYRVAAAEITAS</sequence>
<dbReference type="InterPro" id="IPR023346">
    <property type="entry name" value="Lysozyme-like_dom_sf"/>
</dbReference>
<dbReference type="GO" id="GO:0009253">
    <property type="term" value="P:peptidoglycan catabolic process"/>
    <property type="evidence" value="ECO:0007669"/>
    <property type="project" value="TreeGrafter"/>
</dbReference>
<evidence type="ECO:0000256" key="1">
    <source>
        <dbReference type="SAM" id="MobiDB-lite"/>
    </source>
</evidence>
<keyword evidence="2" id="KW-1133">Transmembrane helix</keyword>
<keyword evidence="2" id="KW-0472">Membrane</keyword>
<evidence type="ECO:0000313" key="5">
    <source>
        <dbReference type="Proteomes" id="UP001224674"/>
    </source>
</evidence>
<keyword evidence="2" id="KW-0812">Transmembrane</keyword>
<dbReference type="GO" id="GO:0008933">
    <property type="term" value="F:peptidoglycan lytic transglycosylase activity"/>
    <property type="evidence" value="ECO:0007669"/>
    <property type="project" value="TreeGrafter"/>
</dbReference>
<feature type="domain" description="Transglycosylase SLT" evidence="3">
    <location>
        <begin position="194"/>
        <end position="263"/>
    </location>
</feature>
<dbReference type="Gene3D" id="1.10.530.10">
    <property type="match status" value="1"/>
</dbReference>
<dbReference type="Pfam" id="PF13406">
    <property type="entry name" value="SLT_2"/>
    <property type="match status" value="1"/>
</dbReference>
<evidence type="ECO:0000313" key="4">
    <source>
        <dbReference type="EMBL" id="WGH92213.1"/>
    </source>
</evidence>
<dbReference type="PANTHER" id="PTHR30163:SF8">
    <property type="entry name" value="LYTIC MUREIN TRANSGLYCOSYLASE"/>
    <property type="match status" value="1"/>
</dbReference>
<dbReference type="InterPro" id="IPR043426">
    <property type="entry name" value="MltB-like"/>
</dbReference>
<evidence type="ECO:0000259" key="3">
    <source>
        <dbReference type="Pfam" id="PF13406"/>
    </source>
</evidence>
<dbReference type="EC" id="2.4.-.-" evidence="4"/>
<dbReference type="AlphaFoldDB" id="A0AAJ6AJU4"/>
<reference evidence="4 5" key="1">
    <citation type="submission" date="2023-03" db="EMBL/GenBank/DDBJ databases">
        <title>Complete genome sequences of several Auritidibacter ignavus strains isolated from ear infections.</title>
        <authorList>
            <person name="Baehr T."/>
            <person name="Baumhoegger A.M."/>
        </authorList>
    </citation>
    <scope>NUCLEOTIDE SEQUENCE [LARGE SCALE GENOMIC DNA]</scope>
    <source>
        <strain evidence="4 5">BABAE-6</strain>
    </source>
</reference>
<feature type="transmembrane region" description="Helical" evidence="2">
    <location>
        <begin position="13"/>
        <end position="34"/>
    </location>
</feature>
<name>A0AAJ6AJU4_9MICC</name>
<dbReference type="InterPro" id="IPR031304">
    <property type="entry name" value="SLT_2"/>
</dbReference>